<gene>
    <name evidence="2" type="ORF">V6U78_06630</name>
</gene>
<organism evidence="2 3">
    <name type="scientific">Marinospirillum alkalitolerans</name>
    <dbReference type="NCBI Taxonomy" id="3123374"/>
    <lineage>
        <taxon>Bacteria</taxon>
        <taxon>Pseudomonadati</taxon>
        <taxon>Pseudomonadota</taxon>
        <taxon>Gammaproteobacteria</taxon>
        <taxon>Oceanospirillales</taxon>
        <taxon>Oceanospirillaceae</taxon>
        <taxon>Marinospirillum</taxon>
    </lineage>
</organism>
<reference evidence="2 3" key="1">
    <citation type="submission" date="2024-02" db="EMBL/GenBank/DDBJ databases">
        <title>Marinospirillum sp. MEB 164 isolated from Lonar lake sediment.</title>
        <authorList>
            <person name="Joshi A."/>
            <person name="Thite S."/>
        </authorList>
    </citation>
    <scope>NUCLEOTIDE SEQUENCE [LARGE SCALE GENOMIC DNA]</scope>
    <source>
        <strain evidence="2 3">MEB164</strain>
    </source>
</reference>
<name>A0ABW8PWN8_9GAMM</name>
<keyword evidence="3" id="KW-1185">Reference proteome</keyword>
<protein>
    <submittedName>
        <fullName evidence="2">Uncharacterized protein</fullName>
    </submittedName>
</protein>
<keyword evidence="1" id="KW-0472">Membrane</keyword>
<evidence type="ECO:0000256" key="1">
    <source>
        <dbReference type="SAM" id="Phobius"/>
    </source>
</evidence>
<dbReference type="EMBL" id="JBANFI010000003">
    <property type="protein sequence ID" value="MFK7160710.1"/>
    <property type="molecule type" value="Genomic_DNA"/>
</dbReference>
<dbReference type="Proteomes" id="UP001621714">
    <property type="component" value="Unassembled WGS sequence"/>
</dbReference>
<dbReference type="RefSeq" id="WP_405338680.1">
    <property type="nucleotide sequence ID" value="NZ_JBANFI010000003.1"/>
</dbReference>
<keyword evidence="1" id="KW-1133">Transmembrane helix</keyword>
<accession>A0ABW8PWN8</accession>
<feature type="transmembrane region" description="Helical" evidence="1">
    <location>
        <begin position="62"/>
        <end position="83"/>
    </location>
</feature>
<proteinExistence type="predicted"/>
<comment type="caution">
    <text evidence="2">The sequence shown here is derived from an EMBL/GenBank/DDBJ whole genome shotgun (WGS) entry which is preliminary data.</text>
</comment>
<sequence length="89" mass="9857">MLVQLGLALLVLPLLVLMGFWGVEYSQVSACIVEGGSFDYLLGECLFDQTGFFVPFAERHPLLVKSCLWLSCLGLLLSIIGLYRGKMDQ</sequence>
<evidence type="ECO:0000313" key="2">
    <source>
        <dbReference type="EMBL" id="MFK7160710.1"/>
    </source>
</evidence>
<evidence type="ECO:0000313" key="3">
    <source>
        <dbReference type="Proteomes" id="UP001621714"/>
    </source>
</evidence>
<keyword evidence="1" id="KW-0812">Transmembrane</keyword>